<reference evidence="4 5" key="1">
    <citation type="journal article" date="2013" name="Genome Announc.">
        <title>Draft Genome Sequence of the Lignocellulose Decomposer Thermobifida fusca Strain TM51.</title>
        <authorList>
            <person name="Toth A."/>
            <person name="Barna T."/>
            <person name="Nagy I."/>
            <person name="Horvath B."/>
            <person name="Nagy I."/>
            <person name="Tancsics A."/>
            <person name="Kriszt B."/>
            <person name="Baka E."/>
            <person name="Fekete C."/>
            <person name="Kukolya J."/>
        </authorList>
    </citation>
    <scope>NUCLEOTIDE SEQUENCE [LARGE SCALE GENOMIC DNA]</scope>
    <source>
        <strain evidence="4 5">TM51</strain>
    </source>
</reference>
<feature type="region of interest" description="Disordered" evidence="1">
    <location>
        <begin position="1253"/>
        <end position="1279"/>
    </location>
</feature>
<dbReference type="Pfam" id="PF13208">
    <property type="entry name" value="TerB_N"/>
    <property type="match status" value="3"/>
</dbReference>
<dbReference type="EMBL" id="AOSG01000001">
    <property type="protein sequence ID" value="EOR72919.1"/>
    <property type="molecule type" value="Genomic_DNA"/>
</dbReference>
<feature type="compositionally biased region" description="Pro residues" evidence="1">
    <location>
        <begin position="1111"/>
        <end position="1123"/>
    </location>
</feature>
<dbReference type="PANTHER" id="PTHR48125:SF12">
    <property type="entry name" value="AT HOOK TRANSCRIPTION FACTOR FAMILY-RELATED"/>
    <property type="match status" value="1"/>
</dbReference>
<feature type="domain" description="TerB N-terminal" evidence="2">
    <location>
        <begin position="467"/>
        <end position="661"/>
    </location>
</feature>
<accession>A0A9P2WS86</accession>
<dbReference type="InterPro" id="IPR025266">
    <property type="entry name" value="TerB_N"/>
</dbReference>
<organism evidence="4 5">
    <name type="scientific">Thermobifida fusca TM51</name>
    <dbReference type="NCBI Taxonomy" id="1169414"/>
    <lineage>
        <taxon>Bacteria</taxon>
        <taxon>Bacillati</taxon>
        <taxon>Actinomycetota</taxon>
        <taxon>Actinomycetes</taxon>
        <taxon>Streptosporangiales</taxon>
        <taxon>Nocardiopsidaceae</taxon>
        <taxon>Thermobifida</taxon>
    </lineage>
</organism>
<evidence type="ECO:0000313" key="5">
    <source>
        <dbReference type="Proteomes" id="UP000014184"/>
    </source>
</evidence>
<comment type="caution">
    <text evidence="4">The sequence shown here is derived from an EMBL/GenBank/DDBJ whole genome shotgun (WGS) entry which is preliminary data.</text>
</comment>
<feature type="region of interest" description="Disordered" evidence="1">
    <location>
        <begin position="1076"/>
        <end position="1124"/>
    </location>
</feature>
<feature type="compositionally biased region" description="Polar residues" evidence="1">
    <location>
        <begin position="1076"/>
        <end position="1100"/>
    </location>
</feature>
<dbReference type="Proteomes" id="UP000014184">
    <property type="component" value="Unassembled WGS sequence"/>
</dbReference>
<feature type="region of interest" description="Disordered" evidence="1">
    <location>
        <begin position="745"/>
        <end position="766"/>
    </location>
</feature>
<evidence type="ECO:0008006" key="6">
    <source>
        <dbReference type="Google" id="ProtNLM"/>
    </source>
</evidence>
<evidence type="ECO:0000259" key="3">
    <source>
        <dbReference type="Pfam" id="PF15615"/>
    </source>
</evidence>
<feature type="domain" description="TerB N-terminal" evidence="2">
    <location>
        <begin position="33"/>
        <end position="189"/>
    </location>
</feature>
<feature type="domain" description="TerB-C" evidence="3">
    <location>
        <begin position="1262"/>
        <end position="1353"/>
    </location>
</feature>
<sequence length="1356" mass="150706">MTKRTSPTGSKRSGLQPEQHWQQEGDNLWWIPAGTPVVVNFITIPDGMVYVGQTPSTKEPPPELSQLDPSLPVGWAPDFHPSLPRGASMLPYRLLLPSARTAYLRWLASGRKRRGLSISFVYLFFTGLESRILRNLKEHKRASDLSAIREETERLLAVYGADARLEKQAAHFLKLLTYLEDTPEQDWQLSWTQDPSPGEETYRPSISQRQPVHYRKPHKPQTVPSKPALFEQQVQPEKPAETTTAPTPTAPNTDTGKPIPTPAAQPAEKPQSEAVQPRSAPQQSDFLDRKRLAAVQDEVRHTDAFLADLYENEEDEEHTEETAPVLAPPAASTRTETDTDTAVLSRLEHRLHAFLATLITKQEWARVEVSSLARHHGLMIDGALAEINEYALDLVDMELVDEQEDTIEVDPEVVEVLRKQGALPASVETPPTKAEQQPAASSSAPPPAVLPEPPAARGQEGFWVRIGETVSVQGRKITTGLVYVGTPVDDRQAALINPGLPAESAPGTPASNHHGKGYHQLPPDARGRYLDWLAAGRIGVVSEDTPLFLFLYGLEQRVLCDILPGSAPTSELATIHAELDRLIDTYRIMRRFRQRAYTLRALVRYLAQGNLHSPGKPPSPKDPYDTLPDELRYGLGVLKAHNKQIPADWALSWAVHHEQVRPPMALRTDEAFHEAFRRRFTEEFPGGMPVPFNEGKEFTWVYTPANPDLDTIRVPVPEIYDISNLALPLSHLGRIVRAAQADVEKTKKEEARPAQPFATPLPHPEAELSQTTQKIRWSSWKAPGTTVRISKYTIPDGMVYTGYAPREADDDIQRSSAIDLSLEIDSSVVSPHGRAPRRPVAGYPDLTPQERARYLSWLANRDSGASVPIVFGRLFRNGLERRIIEMIRSTKEKIRIPPRLREELKRLIEEFAASPEFTEQTRRLLILADIASGEKLAAPSSPPRYSPATQQIPQEFRLGLGLLARDNLSLPPEWALEWVLYHLRPENPEEYRKNFSSLNLPLPYKGLILPYQGDQIVPATAPQFEYVYRASCPGLGEVRLPVPGVRDVADIAPPQDLVNRVQKIYAQAVERNRLAGNTATPSSTLAAGNLATGNTTLHSSPANRATAAPAAPKPPAVTPPPVLAPAAASQQTIRDFAELALHLASLAGPLTVEHRLLITRAAETIADLFEKDWRELRLHERETAATEPPLNLCSRLAQLPLREREKLGDLLLDVAEVGGKTTENQTVFLLSVHRILGLEAILRLRLSYRGIAPPPDNPHSGNPLTPASPDTPLTPKKLPKITPLSQRHIALLTDLATRDHWNLADTTRLAHWYGIDVYEAIDAINEVALHRTGTVVLSENDDHITVHKVIFEEMTQ</sequence>
<evidence type="ECO:0000256" key="1">
    <source>
        <dbReference type="SAM" id="MobiDB-lite"/>
    </source>
</evidence>
<feature type="compositionally biased region" description="Low complexity" evidence="1">
    <location>
        <begin position="1270"/>
        <end position="1279"/>
    </location>
</feature>
<evidence type="ECO:0000313" key="4">
    <source>
        <dbReference type="EMBL" id="EOR72919.1"/>
    </source>
</evidence>
<feature type="region of interest" description="Disordered" evidence="1">
    <location>
        <begin position="313"/>
        <end position="336"/>
    </location>
</feature>
<feature type="compositionally biased region" description="Low complexity" evidence="1">
    <location>
        <begin position="1101"/>
        <end position="1110"/>
    </location>
</feature>
<dbReference type="Pfam" id="PF15615">
    <property type="entry name" value="TerB_C"/>
    <property type="match status" value="2"/>
</dbReference>
<keyword evidence="5" id="KW-1185">Reference proteome</keyword>
<protein>
    <recommendedName>
        <fullName evidence="6">TerB-C domain-containing protein</fullName>
    </recommendedName>
</protein>
<gene>
    <name evidence="4" type="ORF">TM51_00625</name>
</gene>
<name>A0A9P2WS86_THEFU</name>
<feature type="region of interest" description="Disordered" evidence="1">
    <location>
        <begin position="424"/>
        <end position="455"/>
    </location>
</feature>
<dbReference type="RefSeq" id="WP_016187984.1">
    <property type="nucleotide sequence ID" value="NZ_AOSG01000001.1"/>
</dbReference>
<feature type="region of interest" description="Disordered" evidence="1">
    <location>
        <begin position="498"/>
        <end position="522"/>
    </location>
</feature>
<feature type="compositionally biased region" description="Low complexity" evidence="1">
    <location>
        <begin position="241"/>
        <end position="251"/>
    </location>
</feature>
<feature type="domain" description="TerB N-terminal" evidence="2">
    <location>
        <begin position="783"/>
        <end position="983"/>
    </location>
</feature>
<feature type="compositionally biased region" description="Pro residues" evidence="1">
    <location>
        <begin position="444"/>
        <end position="454"/>
    </location>
</feature>
<feature type="domain" description="TerB-C" evidence="3">
    <location>
        <begin position="286"/>
        <end position="417"/>
    </location>
</feature>
<proteinExistence type="predicted"/>
<dbReference type="PANTHER" id="PTHR48125">
    <property type="entry name" value="LP07818P1"/>
    <property type="match status" value="1"/>
</dbReference>
<feature type="region of interest" description="Disordered" evidence="1">
    <location>
        <begin position="188"/>
        <end position="288"/>
    </location>
</feature>
<feature type="compositionally biased region" description="Low complexity" evidence="1">
    <location>
        <begin position="434"/>
        <end position="443"/>
    </location>
</feature>
<dbReference type="InterPro" id="IPR028932">
    <property type="entry name" value="TerB-C"/>
</dbReference>
<evidence type="ECO:0000259" key="2">
    <source>
        <dbReference type="Pfam" id="PF13208"/>
    </source>
</evidence>